<evidence type="ECO:0008006" key="4">
    <source>
        <dbReference type="Google" id="ProtNLM"/>
    </source>
</evidence>
<feature type="signal peptide" evidence="1">
    <location>
        <begin position="1"/>
        <end position="19"/>
    </location>
</feature>
<dbReference type="RefSeq" id="WP_344848543.1">
    <property type="nucleotide sequence ID" value="NZ_BAABBY010000001.1"/>
</dbReference>
<protein>
    <recommendedName>
        <fullName evidence="4">Outer membrane protein beta-barrel domain-containing protein</fullName>
    </recommendedName>
</protein>
<evidence type="ECO:0000313" key="2">
    <source>
        <dbReference type="EMBL" id="GAA4196380.1"/>
    </source>
</evidence>
<comment type="caution">
    <text evidence="2">The sequence shown here is derived from an EMBL/GenBank/DDBJ whole genome shotgun (WGS) entry which is preliminary data.</text>
</comment>
<feature type="chain" id="PRO_5047319500" description="Outer membrane protein beta-barrel domain-containing protein" evidence="1">
    <location>
        <begin position="20"/>
        <end position="181"/>
    </location>
</feature>
<reference evidence="3" key="1">
    <citation type="journal article" date="2019" name="Int. J. Syst. Evol. Microbiol.">
        <title>The Global Catalogue of Microorganisms (GCM) 10K type strain sequencing project: providing services to taxonomists for standard genome sequencing and annotation.</title>
        <authorList>
            <consortium name="The Broad Institute Genomics Platform"/>
            <consortium name="The Broad Institute Genome Sequencing Center for Infectious Disease"/>
            <person name="Wu L."/>
            <person name="Ma J."/>
        </authorList>
    </citation>
    <scope>NUCLEOTIDE SEQUENCE [LARGE SCALE GENOMIC DNA]</scope>
    <source>
        <strain evidence="3">JCM 17626</strain>
    </source>
</reference>
<keyword evidence="3" id="KW-1185">Reference proteome</keyword>
<evidence type="ECO:0000256" key="1">
    <source>
        <dbReference type="SAM" id="SignalP"/>
    </source>
</evidence>
<proteinExistence type="predicted"/>
<organism evidence="2 3">
    <name type="scientific">Pedobacter jeongneungensis</name>
    <dbReference type="NCBI Taxonomy" id="947309"/>
    <lineage>
        <taxon>Bacteria</taxon>
        <taxon>Pseudomonadati</taxon>
        <taxon>Bacteroidota</taxon>
        <taxon>Sphingobacteriia</taxon>
        <taxon>Sphingobacteriales</taxon>
        <taxon>Sphingobacteriaceae</taxon>
        <taxon>Pedobacter</taxon>
    </lineage>
</organism>
<accession>A0ABP8B283</accession>
<dbReference type="EMBL" id="BAABBY010000001">
    <property type="protein sequence ID" value="GAA4196380.1"/>
    <property type="molecule type" value="Genomic_DNA"/>
</dbReference>
<keyword evidence="1" id="KW-0732">Signal</keyword>
<evidence type="ECO:0000313" key="3">
    <source>
        <dbReference type="Proteomes" id="UP001501772"/>
    </source>
</evidence>
<dbReference type="Proteomes" id="UP001501772">
    <property type="component" value="Unassembled WGS sequence"/>
</dbReference>
<gene>
    <name evidence="2" type="ORF">GCM10022289_02010</name>
</gene>
<sequence length="181" mass="19801">MKKLLLFFVLALLGNAAKAQRDYDNFFNALNGGIEFGAATLREPLMSGFIGYNKPNSYIKFKFSSVMQDTYEVNVNGEDTKVPGFSEAALMLGKKVKINTNSRFEFGAGAAVTSDLKKYDQSNSDTTRDKIIQKNAAALVAEVRYVFRFIDDIGVSISINGNVNKQKTFATAGLGLVLGLK</sequence>
<name>A0ABP8B283_9SPHI</name>